<dbReference type="InterPro" id="IPR041726">
    <property type="entry name" value="ACAD10_11_N"/>
</dbReference>
<organism evidence="2 3">
    <name type="scientific">Aulographum hederae CBS 113979</name>
    <dbReference type="NCBI Taxonomy" id="1176131"/>
    <lineage>
        <taxon>Eukaryota</taxon>
        <taxon>Fungi</taxon>
        <taxon>Dikarya</taxon>
        <taxon>Ascomycota</taxon>
        <taxon>Pezizomycotina</taxon>
        <taxon>Dothideomycetes</taxon>
        <taxon>Pleosporomycetidae</taxon>
        <taxon>Aulographales</taxon>
        <taxon>Aulographaceae</taxon>
    </lineage>
</organism>
<dbReference type="Gene3D" id="3.30.200.20">
    <property type="entry name" value="Phosphorylase Kinase, domain 1"/>
    <property type="match status" value="1"/>
</dbReference>
<evidence type="ECO:0000313" key="3">
    <source>
        <dbReference type="Proteomes" id="UP000800041"/>
    </source>
</evidence>
<dbReference type="InterPro" id="IPR011009">
    <property type="entry name" value="Kinase-like_dom_sf"/>
</dbReference>
<dbReference type="CDD" id="cd05154">
    <property type="entry name" value="ACAD10_11_N-like"/>
    <property type="match status" value="1"/>
</dbReference>
<dbReference type="PANTHER" id="PTHR47829:SF1">
    <property type="entry name" value="HAD FAMILY PHOSPHATASE"/>
    <property type="match status" value="1"/>
</dbReference>
<reference evidence="2" key="1">
    <citation type="journal article" date="2020" name="Stud. Mycol.">
        <title>101 Dothideomycetes genomes: a test case for predicting lifestyles and emergence of pathogens.</title>
        <authorList>
            <person name="Haridas S."/>
            <person name="Albert R."/>
            <person name="Binder M."/>
            <person name="Bloem J."/>
            <person name="Labutti K."/>
            <person name="Salamov A."/>
            <person name="Andreopoulos B."/>
            <person name="Baker S."/>
            <person name="Barry K."/>
            <person name="Bills G."/>
            <person name="Bluhm B."/>
            <person name="Cannon C."/>
            <person name="Castanera R."/>
            <person name="Culley D."/>
            <person name="Daum C."/>
            <person name="Ezra D."/>
            <person name="Gonzalez J."/>
            <person name="Henrissat B."/>
            <person name="Kuo A."/>
            <person name="Liang C."/>
            <person name="Lipzen A."/>
            <person name="Lutzoni F."/>
            <person name="Magnuson J."/>
            <person name="Mondo S."/>
            <person name="Nolan M."/>
            <person name="Ohm R."/>
            <person name="Pangilinan J."/>
            <person name="Park H.-J."/>
            <person name="Ramirez L."/>
            <person name="Alfaro M."/>
            <person name="Sun H."/>
            <person name="Tritt A."/>
            <person name="Yoshinaga Y."/>
            <person name="Zwiers L.-H."/>
            <person name="Turgeon B."/>
            <person name="Goodwin S."/>
            <person name="Spatafora J."/>
            <person name="Crous P."/>
            <person name="Grigoriev I."/>
        </authorList>
    </citation>
    <scope>NUCLEOTIDE SEQUENCE</scope>
    <source>
        <strain evidence="2">CBS 113979</strain>
    </source>
</reference>
<proteinExistence type="predicted"/>
<evidence type="ECO:0000259" key="1">
    <source>
        <dbReference type="Pfam" id="PF01636"/>
    </source>
</evidence>
<dbReference type="Pfam" id="PF01636">
    <property type="entry name" value="APH"/>
    <property type="match status" value="1"/>
</dbReference>
<sequence>MRQPIDTNALSNYIQHNVPAIKLPLKIKQFSHGQSNPTYEITSSTGRKFVLRKRPPGKVLSKTAHRIDREYKVISALDSTNVPVPKTYGYCDDAAVIGTPFYIMEEIILYKKIDPWFPDMAADERTAIWKEVIHTLAKLHAVSIPSLNLTSWIRPTPFYPRQLHSLTTISTAQSTSTNPSTSQPVGHLPHHSSLLTFFHASPAQPAPRNALVHGDFKLNNLVFHRTEPRVIGILDWKMSTVGHPLSDVVYLLTPFLWASPSPALPLLTELALVGDIGVWREKFRPGAVPGLPRLETCKGWYEEAVGWEVEEREFEWATAFGAWRTAVVMQGIAARVVGGSASGVEARKFAGQAVPYALWAHERARRITEGDSGRCKL</sequence>
<dbReference type="PANTHER" id="PTHR47829">
    <property type="entry name" value="HYDROLASE, PUTATIVE (AFU_ORTHOLOGUE AFUA_1G12880)-RELATED"/>
    <property type="match status" value="1"/>
</dbReference>
<dbReference type="EMBL" id="ML977167">
    <property type="protein sequence ID" value="KAF1984628.1"/>
    <property type="molecule type" value="Genomic_DNA"/>
</dbReference>
<dbReference type="Gene3D" id="3.90.1200.10">
    <property type="match status" value="1"/>
</dbReference>
<dbReference type="InterPro" id="IPR052898">
    <property type="entry name" value="ACAD10-like"/>
</dbReference>
<name>A0A6G1GV60_9PEZI</name>
<feature type="domain" description="Aminoglycoside phosphotransferase" evidence="1">
    <location>
        <begin position="26"/>
        <end position="268"/>
    </location>
</feature>
<accession>A0A6G1GV60</accession>
<protein>
    <submittedName>
        <fullName evidence="2">APH-domain-containing protein</fullName>
    </submittedName>
</protein>
<dbReference type="Proteomes" id="UP000800041">
    <property type="component" value="Unassembled WGS sequence"/>
</dbReference>
<dbReference type="SUPFAM" id="SSF56112">
    <property type="entry name" value="Protein kinase-like (PK-like)"/>
    <property type="match status" value="1"/>
</dbReference>
<dbReference type="AlphaFoldDB" id="A0A6G1GV60"/>
<dbReference type="InterPro" id="IPR002575">
    <property type="entry name" value="Aminoglycoside_PTrfase"/>
</dbReference>
<dbReference type="OrthoDB" id="191037at2759"/>
<evidence type="ECO:0000313" key="2">
    <source>
        <dbReference type="EMBL" id="KAF1984628.1"/>
    </source>
</evidence>
<gene>
    <name evidence="2" type="ORF">K402DRAFT_447616</name>
</gene>
<keyword evidence="3" id="KW-1185">Reference proteome</keyword>